<dbReference type="EMBL" id="NHRY01000261">
    <property type="protein sequence ID" value="PPQ27154.1"/>
    <property type="molecule type" value="Genomic_DNA"/>
</dbReference>
<evidence type="ECO:0000313" key="6">
    <source>
        <dbReference type="EMBL" id="PPQ27154.1"/>
    </source>
</evidence>
<organism evidence="6 7">
    <name type="scientific">Rhodopila globiformis</name>
    <name type="common">Rhodopseudomonas globiformis</name>
    <dbReference type="NCBI Taxonomy" id="1071"/>
    <lineage>
        <taxon>Bacteria</taxon>
        <taxon>Pseudomonadati</taxon>
        <taxon>Pseudomonadota</taxon>
        <taxon>Alphaproteobacteria</taxon>
        <taxon>Acetobacterales</taxon>
        <taxon>Acetobacteraceae</taxon>
        <taxon>Rhodopila</taxon>
    </lineage>
</organism>
<protein>
    <submittedName>
        <fullName evidence="6">Cytochrome B5</fullName>
    </submittedName>
</protein>
<dbReference type="PANTHER" id="PTHR19359:SF95">
    <property type="entry name" value="CYTOCHROME B5 TYPE B"/>
    <property type="match status" value="1"/>
</dbReference>
<keyword evidence="2" id="KW-0479">Metal-binding</keyword>
<evidence type="ECO:0000256" key="2">
    <source>
        <dbReference type="ARBA" id="ARBA00022723"/>
    </source>
</evidence>
<dbReference type="PROSITE" id="PS50255">
    <property type="entry name" value="CYTOCHROME_B5_2"/>
    <property type="match status" value="1"/>
</dbReference>
<dbReference type="GO" id="GO:0016020">
    <property type="term" value="C:membrane"/>
    <property type="evidence" value="ECO:0007669"/>
    <property type="project" value="TreeGrafter"/>
</dbReference>
<dbReference type="OrthoDB" id="8173637at2"/>
<keyword evidence="7" id="KW-1185">Reference proteome</keyword>
<proteinExistence type="inferred from homology"/>
<dbReference type="PANTHER" id="PTHR19359">
    <property type="entry name" value="CYTOCHROME B5"/>
    <property type="match status" value="1"/>
</dbReference>
<comment type="similarity">
    <text evidence="4">Belongs to the cytochrome b5 family.</text>
</comment>
<comment type="caution">
    <text evidence="6">The sequence shown here is derived from an EMBL/GenBank/DDBJ whole genome shotgun (WGS) entry which is preliminary data.</text>
</comment>
<sequence>MMRTLYVASTTAFWALVIAFWAAGTWAPHAEQPPAAPADRAITAAELARHARPEDCWMAIRGSVYDLTPYLPDHPSRPQVIEPWCGKEATDAYNTKTKGRPHSKEADSLLPQYRIGRFVPDAK</sequence>
<keyword evidence="3" id="KW-0408">Iron</keyword>
<dbReference type="RefSeq" id="WP_104522120.1">
    <property type="nucleotide sequence ID" value="NZ_NHRY01000261.1"/>
</dbReference>
<evidence type="ECO:0000313" key="7">
    <source>
        <dbReference type="Proteomes" id="UP000239724"/>
    </source>
</evidence>
<keyword evidence="1" id="KW-0349">Heme</keyword>
<dbReference type="GO" id="GO:0020037">
    <property type="term" value="F:heme binding"/>
    <property type="evidence" value="ECO:0007669"/>
    <property type="project" value="TreeGrafter"/>
</dbReference>
<name>A0A2S6MXQ8_RHOGL</name>
<dbReference type="SMART" id="SM01117">
    <property type="entry name" value="Cyt-b5"/>
    <property type="match status" value="1"/>
</dbReference>
<dbReference type="Proteomes" id="UP000239724">
    <property type="component" value="Unassembled WGS sequence"/>
</dbReference>
<dbReference type="Gene3D" id="3.10.120.10">
    <property type="entry name" value="Cytochrome b5-like heme/steroid binding domain"/>
    <property type="match status" value="1"/>
</dbReference>
<dbReference type="SUPFAM" id="SSF55856">
    <property type="entry name" value="Cytochrome b5-like heme/steroid binding domain"/>
    <property type="match status" value="1"/>
</dbReference>
<evidence type="ECO:0000256" key="4">
    <source>
        <dbReference type="ARBA" id="ARBA00038168"/>
    </source>
</evidence>
<evidence type="ECO:0000259" key="5">
    <source>
        <dbReference type="PROSITE" id="PS50255"/>
    </source>
</evidence>
<feature type="domain" description="Cytochrome b5 heme-binding" evidence="5">
    <location>
        <begin position="39"/>
        <end position="119"/>
    </location>
</feature>
<accession>A0A2S6MXQ8</accession>
<gene>
    <name evidence="6" type="ORF">CCS01_27960</name>
</gene>
<dbReference type="InterPro" id="IPR001199">
    <property type="entry name" value="Cyt_B5-like_heme/steroid-bd"/>
</dbReference>
<dbReference type="InterPro" id="IPR050668">
    <property type="entry name" value="Cytochrome_b5"/>
</dbReference>
<dbReference type="GO" id="GO:0046872">
    <property type="term" value="F:metal ion binding"/>
    <property type="evidence" value="ECO:0007669"/>
    <property type="project" value="UniProtKB-KW"/>
</dbReference>
<dbReference type="AlphaFoldDB" id="A0A2S6MXQ8"/>
<evidence type="ECO:0000256" key="1">
    <source>
        <dbReference type="ARBA" id="ARBA00022617"/>
    </source>
</evidence>
<reference evidence="6 7" key="1">
    <citation type="journal article" date="2018" name="Arch. Microbiol.">
        <title>New insights into the metabolic potential of the phototrophic purple bacterium Rhodopila globiformis DSM 161(T) from its draft genome sequence and evidence for a vanadium-dependent nitrogenase.</title>
        <authorList>
            <person name="Imhoff J.F."/>
            <person name="Rahn T."/>
            <person name="Kunzel S."/>
            <person name="Neulinger S.C."/>
        </authorList>
    </citation>
    <scope>NUCLEOTIDE SEQUENCE [LARGE SCALE GENOMIC DNA]</scope>
    <source>
        <strain evidence="6 7">DSM 161</strain>
    </source>
</reference>
<evidence type="ECO:0000256" key="3">
    <source>
        <dbReference type="ARBA" id="ARBA00023004"/>
    </source>
</evidence>
<dbReference type="Pfam" id="PF00173">
    <property type="entry name" value="Cyt-b5"/>
    <property type="match status" value="1"/>
</dbReference>
<dbReference type="InterPro" id="IPR036400">
    <property type="entry name" value="Cyt_B5-like_heme/steroid_sf"/>
</dbReference>